<evidence type="ECO:0000256" key="3">
    <source>
        <dbReference type="ARBA" id="ARBA00022737"/>
    </source>
</evidence>
<keyword evidence="3" id="KW-0677">Repeat</keyword>
<dbReference type="PROSITE" id="PS51050">
    <property type="entry name" value="ZF_CW"/>
    <property type="match status" value="1"/>
</dbReference>
<feature type="compositionally biased region" description="Basic residues" evidence="10">
    <location>
        <begin position="423"/>
        <end position="443"/>
    </location>
</feature>
<evidence type="ECO:0000256" key="9">
    <source>
        <dbReference type="SAM" id="Coils"/>
    </source>
</evidence>
<dbReference type="Gene3D" id="3.40.50.300">
    <property type="entry name" value="P-loop containing nucleotide triphosphate hydrolases"/>
    <property type="match status" value="1"/>
</dbReference>
<dbReference type="GO" id="GO:0140658">
    <property type="term" value="F:ATP-dependent chromatin remodeler activity"/>
    <property type="evidence" value="ECO:0007669"/>
    <property type="project" value="TreeGrafter"/>
</dbReference>
<evidence type="ECO:0000259" key="13">
    <source>
        <dbReference type="PROSITE" id="PS51050"/>
    </source>
</evidence>
<keyword evidence="8" id="KW-0539">Nucleus</keyword>
<sequence>MLPGAERKFAAVPARQPPVGGGDTDSGPGLPRFTRSVKKREQETLQKWVQCSTCKKWRKVPYILKDTDISENWTCSDNAWDPNFASCSIPQALSNEEIDDVLAGQDEKEDMDDEREKEGCLDGYEAGPEVDEIDDHDAAPDETRPGFSPRPVRTTSRTRSRDLIVNPPAENKSATPKEATEGRSGGKGRGTPMAGAPSKAPKSMRKPSKAKMTKPPGDVADVAEVLVGMGTEQMEGRDGAGKGPAAYEEHAHQHTHHRFHPARLVWAKVEGHDWWPACVVRRRAVPIEVGPPPGGAQQAFSYIPVVFFTPSGIPGEVNLGMDTAEFPISACKRACGETEDDEEAEYAWLSPASLKPFRSGDLSGRGDGIESQDPVLRSSIAAAQRSLKDSEEAGMQWGSDNEDSDGGWGYSATLLHGSAGKQHSSRTKKNPKTRAKKAAKGKRPGGSADEEGGSDTESHAADGVPELLPYGSWELQPRIVVEHIYGWRYPLPPEERARRREVERWQNKTCLADIETMANALRRGEPPSREILEQCRHLRTDVVGMEEDEPVQVRPEPSPDGLQGADLCGEVLRQEEREAVSTLLHFSEDPMLQLDPGVALRGGYDEPEYFVKYAKRSHLHNEWVSESTLAQIAKRKLINFKRHYGTAPVNMFKSEWAQPERFLARRQCRTGPGWEVLVKWKDLGYEHCTWELEGSRILCNPEAVALYWELWERQRASVRRAHRHAAQEAAEARRKAERRLDQLQSQPQWVHHCQLHPHQLDALNWLRRRWVDQKGGLLIGEPGIGKTACLVTFFMALRHEFNSVAPILVVAPSGSMDQWNGEVAFWSGSSVLVTLFQGSPAARGMLMENEIWQGTDSMDGKMPLYLKKKIPKADIVLTTPEVLVSDFQELSEVPWELVAFDYRDGIKGALPKSANVLSQLSRIPRLALGSHVPDTVTEMAGLLSIVHPEAQGHPEHNDDDSDHEGSVALELRRQLEALAFPMGIPPQRAQALRCREIAVPAEFTPEHIEQYCSALAKFYETLTDRTIPRHSSQRVVPLRHVVHELSRVCSHPYLLEDAVLDGKSWSLDACQNASGKLALLGLLLRSFRSRKKKVLLMTQETRSLELLKKYTAKCFGEDALQTILPHDSAGAQFESIKGFNTPDSANFLFLLTPSVCGLGTHLPQVSVVIVFDSPPDPRQDIAALRRAYGIGSQPELPVLRLYMAKSAEEKIYQLAENRKKGLNSLLGSSPSRGTA</sequence>
<dbReference type="Gene3D" id="3.30.40.100">
    <property type="match status" value="1"/>
</dbReference>
<evidence type="ECO:0000256" key="2">
    <source>
        <dbReference type="ARBA" id="ARBA00022723"/>
    </source>
</evidence>
<dbReference type="AlphaFoldDB" id="A0A8S1J7Y5"/>
<dbReference type="GO" id="GO:0003682">
    <property type="term" value="F:chromatin binding"/>
    <property type="evidence" value="ECO:0007669"/>
    <property type="project" value="TreeGrafter"/>
</dbReference>
<accession>A0A8S1J7Y5</accession>
<keyword evidence="2" id="KW-0479">Metal-binding</keyword>
<dbReference type="GO" id="GO:0042393">
    <property type="term" value="F:histone binding"/>
    <property type="evidence" value="ECO:0007669"/>
    <property type="project" value="TreeGrafter"/>
</dbReference>
<feature type="domain" description="CW-type" evidence="13">
    <location>
        <begin position="42"/>
        <end position="95"/>
    </location>
</feature>
<dbReference type="SMART" id="SM00487">
    <property type="entry name" value="DEXDc"/>
    <property type="match status" value="1"/>
</dbReference>
<dbReference type="Pfam" id="PF00271">
    <property type="entry name" value="Helicase_C"/>
    <property type="match status" value="1"/>
</dbReference>
<comment type="subcellular location">
    <subcellularLocation>
        <location evidence="1">Nucleus</location>
    </subcellularLocation>
</comment>
<feature type="region of interest" description="Disordered" evidence="10">
    <location>
        <begin position="384"/>
        <end position="463"/>
    </location>
</feature>
<dbReference type="InterPro" id="IPR011124">
    <property type="entry name" value="Znf_CW"/>
</dbReference>
<dbReference type="PROSITE" id="PS50812">
    <property type="entry name" value="PWWP"/>
    <property type="match status" value="1"/>
</dbReference>
<feature type="non-terminal residue" evidence="15">
    <location>
        <position position="1235"/>
    </location>
</feature>
<dbReference type="Pfam" id="PF00385">
    <property type="entry name" value="Chromo"/>
    <property type="match status" value="1"/>
</dbReference>
<dbReference type="Gene3D" id="2.40.50.40">
    <property type="match status" value="2"/>
</dbReference>
<reference evidence="15" key="1">
    <citation type="submission" date="2020-12" db="EMBL/GenBank/DDBJ databases">
        <authorList>
            <person name="Iha C."/>
        </authorList>
    </citation>
    <scope>NUCLEOTIDE SEQUENCE</scope>
</reference>
<feature type="domain" description="Helicase C-terminal" evidence="14">
    <location>
        <begin position="1079"/>
        <end position="1235"/>
    </location>
</feature>
<dbReference type="Pfam" id="PF07496">
    <property type="entry name" value="zf-CW"/>
    <property type="match status" value="1"/>
</dbReference>
<evidence type="ECO:0000256" key="4">
    <source>
        <dbReference type="ARBA" id="ARBA00022741"/>
    </source>
</evidence>
<dbReference type="GO" id="GO:0005634">
    <property type="term" value="C:nucleus"/>
    <property type="evidence" value="ECO:0007669"/>
    <property type="project" value="UniProtKB-SubCell"/>
</dbReference>
<dbReference type="InterPro" id="IPR038718">
    <property type="entry name" value="SNF2-like_sf"/>
</dbReference>
<keyword evidence="6" id="KW-0862">Zinc</keyword>
<dbReference type="GO" id="GO:0003677">
    <property type="term" value="F:DNA binding"/>
    <property type="evidence" value="ECO:0007669"/>
    <property type="project" value="TreeGrafter"/>
</dbReference>
<dbReference type="InterPro" id="IPR001650">
    <property type="entry name" value="Helicase_C-like"/>
</dbReference>
<dbReference type="InterPro" id="IPR023780">
    <property type="entry name" value="Chromo_domain"/>
</dbReference>
<dbReference type="EMBL" id="CAJHUC010002136">
    <property type="protein sequence ID" value="CAD7703269.1"/>
    <property type="molecule type" value="Genomic_DNA"/>
</dbReference>
<dbReference type="InterPro" id="IPR016197">
    <property type="entry name" value="Chromo-like_dom_sf"/>
</dbReference>
<protein>
    <submittedName>
        <fullName evidence="15">Uncharacterized protein</fullName>
    </submittedName>
</protein>
<evidence type="ECO:0000313" key="15">
    <source>
        <dbReference type="EMBL" id="CAD7703269.1"/>
    </source>
</evidence>
<feature type="compositionally biased region" description="Basic residues" evidence="10">
    <location>
        <begin position="202"/>
        <end position="212"/>
    </location>
</feature>
<feature type="region of interest" description="Disordered" evidence="10">
    <location>
        <begin position="96"/>
        <end position="218"/>
    </location>
</feature>
<dbReference type="CDD" id="cd05162">
    <property type="entry name" value="PWWP"/>
    <property type="match status" value="1"/>
</dbReference>
<feature type="coiled-coil region" evidence="9">
    <location>
        <begin position="719"/>
        <end position="746"/>
    </location>
</feature>
<keyword evidence="5" id="KW-0863">Zinc-finger</keyword>
<dbReference type="PROSITE" id="PS50013">
    <property type="entry name" value="CHROMO_2"/>
    <property type="match status" value="1"/>
</dbReference>
<organism evidence="15 16">
    <name type="scientific">Ostreobium quekettii</name>
    <dbReference type="NCBI Taxonomy" id="121088"/>
    <lineage>
        <taxon>Eukaryota</taxon>
        <taxon>Viridiplantae</taxon>
        <taxon>Chlorophyta</taxon>
        <taxon>core chlorophytes</taxon>
        <taxon>Ulvophyceae</taxon>
        <taxon>TCBD clade</taxon>
        <taxon>Bryopsidales</taxon>
        <taxon>Ostreobineae</taxon>
        <taxon>Ostreobiaceae</taxon>
        <taxon>Ostreobium</taxon>
    </lineage>
</organism>
<dbReference type="InterPro" id="IPR000330">
    <property type="entry name" value="SNF2_N"/>
</dbReference>
<dbReference type="PROSITE" id="PS51194">
    <property type="entry name" value="HELICASE_CTER"/>
    <property type="match status" value="1"/>
</dbReference>
<evidence type="ECO:0000256" key="5">
    <source>
        <dbReference type="ARBA" id="ARBA00022771"/>
    </source>
</evidence>
<dbReference type="InterPro" id="IPR000953">
    <property type="entry name" value="Chromo/chromo_shadow_dom"/>
</dbReference>
<evidence type="ECO:0000256" key="10">
    <source>
        <dbReference type="SAM" id="MobiDB-lite"/>
    </source>
</evidence>
<dbReference type="Pfam" id="PF00855">
    <property type="entry name" value="PWWP"/>
    <property type="match status" value="1"/>
</dbReference>
<name>A0A8S1J7Y5_9CHLO</name>
<evidence type="ECO:0000259" key="11">
    <source>
        <dbReference type="PROSITE" id="PS50013"/>
    </source>
</evidence>
<feature type="region of interest" description="Disordered" evidence="10">
    <location>
        <begin position="1"/>
        <end position="38"/>
    </location>
</feature>
<dbReference type="PANTHER" id="PTHR45623:SF13">
    <property type="entry name" value="HELICASE PROTEIN MOM1"/>
    <property type="match status" value="1"/>
</dbReference>
<dbReference type="PANTHER" id="PTHR45623">
    <property type="entry name" value="CHROMODOMAIN-HELICASE-DNA-BINDING PROTEIN 3-RELATED-RELATED"/>
    <property type="match status" value="1"/>
</dbReference>
<evidence type="ECO:0000259" key="12">
    <source>
        <dbReference type="PROSITE" id="PS50812"/>
    </source>
</evidence>
<proteinExistence type="predicted"/>
<dbReference type="SUPFAM" id="SSF52540">
    <property type="entry name" value="P-loop containing nucleoside triphosphate hydrolases"/>
    <property type="match status" value="2"/>
</dbReference>
<dbReference type="Gene3D" id="3.40.50.10810">
    <property type="entry name" value="Tandem AAA-ATPase domain"/>
    <property type="match status" value="1"/>
</dbReference>
<keyword evidence="4" id="KW-0547">Nucleotide-binding</keyword>
<dbReference type="SUPFAM" id="SSF54160">
    <property type="entry name" value="Chromo domain-like"/>
    <property type="match status" value="2"/>
</dbReference>
<evidence type="ECO:0000313" key="16">
    <source>
        <dbReference type="Proteomes" id="UP000708148"/>
    </source>
</evidence>
<dbReference type="GO" id="GO:0005524">
    <property type="term" value="F:ATP binding"/>
    <property type="evidence" value="ECO:0007669"/>
    <property type="project" value="UniProtKB-KW"/>
</dbReference>
<feature type="domain" description="PWWP" evidence="12">
    <location>
        <begin position="261"/>
        <end position="360"/>
    </location>
</feature>
<evidence type="ECO:0000256" key="6">
    <source>
        <dbReference type="ARBA" id="ARBA00022833"/>
    </source>
</evidence>
<dbReference type="Pfam" id="PF00176">
    <property type="entry name" value="SNF2-rel_dom"/>
    <property type="match status" value="1"/>
</dbReference>
<dbReference type="SUPFAM" id="SSF63748">
    <property type="entry name" value="Tudor/PWWP/MBT"/>
    <property type="match status" value="1"/>
</dbReference>
<dbReference type="GO" id="GO:0016887">
    <property type="term" value="F:ATP hydrolysis activity"/>
    <property type="evidence" value="ECO:0007669"/>
    <property type="project" value="TreeGrafter"/>
</dbReference>
<keyword evidence="7" id="KW-0067">ATP-binding</keyword>
<dbReference type="GO" id="GO:0000785">
    <property type="term" value="C:chromatin"/>
    <property type="evidence" value="ECO:0007669"/>
    <property type="project" value="TreeGrafter"/>
</dbReference>
<keyword evidence="16" id="KW-1185">Reference proteome</keyword>
<dbReference type="InterPro" id="IPR027417">
    <property type="entry name" value="P-loop_NTPase"/>
</dbReference>
<dbReference type="InterPro" id="IPR000313">
    <property type="entry name" value="PWWP_dom"/>
</dbReference>
<dbReference type="Gene3D" id="2.30.30.140">
    <property type="match status" value="1"/>
</dbReference>
<dbReference type="InterPro" id="IPR014001">
    <property type="entry name" value="Helicase_ATP-bd"/>
</dbReference>
<dbReference type="SMART" id="SM00298">
    <property type="entry name" value="CHROMO"/>
    <property type="match status" value="2"/>
</dbReference>
<evidence type="ECO:0000256" key="1">
    <source>
        <dbReference type="ARBA" id="ARBA00004123"/>
    </source>
</evidence>
<feature type="domain" description="Chromo" evidence="11">
    <location>
        <begin position="657"/>
        <end position="719"/>
    </location>
</feature>
<evidence type="ECO:0000256" key="8">
    <source>
        <dbReference type="ARBA" id="ARBA00023242"/>
    </source>
</evidence>
<gene>
    <name evidence="15" type="ORF">OSTQU699_LOCUS8626</name>
</gene>
<evidence type="ECO:0000256" key="7">
    <source>
        <dbReference type="ARBA" id="ARBA00022840"/>
    </source>
</evidence>
<dbReference type="SMART" id="SM00293">
    <property type="entry name" value="PWWP"/>
    <property type="match status" value="1"/>
</dbReference>
<evidence type="ECO:0000259" key="14">
    <source>
        <dbReference type="PROSITE" id="PS51194"/>
    </source>
</evidence>
<dbReference type="Proteomes" id="UP000708148">
    <property type="component" value="Unassembled WGS sequence"/>
</dbReference>
<dbReference type="OrthoDB" id="514506at2759"/>
<keyword evidence="9" id="KW-0175">Coiled coil</keyword>
<dbReference type="GO" id="GO:0008270">
    <property type="term" value="F:zinc ion binding"/>
    <property type="evidence" value="ECO:0007669"/>
    <property type="project" value="UniProtKB-KW"/>
</dbReference>
<comment type="caution">
    <text evidence="15">The sequence shown here is derived from an EMBL/GenBank/DDBJ whole genome shotgun (WGS) entry which is preliminary data.</text>
</comment>